<dbReference type="GO" id="GO:0008033">
    <property type="term" value="P:tRNA processing"/>
    <property type="evidence" value="ECO:0007669"/>
    <property type="project" value="UniProtKB-KW"/>
</dbReference>
<keyword evidence="1 9" id="KW-0808">Transferase</keyword>
<dbReference type="Pfam" id="PF01743">
    <property type="entry name" value="PolyA_pol"/>
    <property type="match status" value="1"/>
</dbReference>
<comment type="caution">
    <text evidence="11">The sequence shown here is derived from an EMBL/GenBank/DDBJ whole genome shotgun (WGS) entry which is preliminary data.</text>
</comment>
<dbReference type="Proteomes" id="UP000266258">
    <property type="component" value="Unassembled WGS sequence"/>
</dbReference>
<feature type="domain" description="Poly A polymerase head" evidence="10">
    <location>
        <begin position="3"/>
        <end position="142"/>
    </location>
</feature>
<keyword evidence="7" id="KW-0460">Magnesium</keyword>
<organism evidence="11 12">
    <name type="scientific">Psittacicella melopsittaci</name>
    <dbReference type="NCBI Taxonomy" id="2028576"/>
    <lineage>
        <taxon>Bacteria</taxon>
        <taxon>Pseudomonadati</taxon>
        <taxon>Pseudomonadota</taxon>
        <taxon>Gammaproteobacteria</taxon>
        <taxon>Pasteurellales</taxon>
        <taxon>Psittacicellaceae</taxon>
        <taxon>Psittacicella</taxon>
    </lineage>
</organism>
<evidence type="ECO:0000259" key="10">
    <source>
        <dbReference type="Pfam" id="PF01743"/>
    </source>
</evidence>
<evidence type="ECO:0000256" key="6">
    <source>
        <dbReference type="ARBA" id="ARBA00022840"/>
    </source>
</evidence>
<keyword evidence="5" id="KW-0547">Nucleotide-binding</keyword>
<evidence type="ECO:0000313" key="11">
    <source>
        <dbReference type="EMBL" id="RIY32305.1"/>
    </source>
</evidence>
<evidence type="ECO:0000313" key="12">
    <source>
        <dbReference type="Proteomes" id="UP000266258"/>
    </source>
</evidence>
<dbReference type="PANTHER" id="PTHR47545">
    <property type="entry name" value="MULTIFUNCTIONAL CCA PROTEIN"/>
    <property type="match status" value="1"/>
</dbReference>
<evidence type="ECO:0000256" key="2">
    <source>
        <dbReference type="ARBA" id="ARBA00022694"/>
    </source>
</evidence>
<dbReference type="EMBL" id="NRJH01000041">
    <property type="protein sequence ID" value="RIY32305.1"/>
    <property type="molecule type" value="Genomic_DNA"/>
</dbReference>
<keyword evidence="4" id="KW-0479">Metal-binding</keyword>
<name>A0A3A1Y414_9GAMM</name>
<dbReference type="GO" id="GO:0046872">
    <property type="term" value="F:metal ion binding"/>
    <property type="evidence" value="ECO:0007669"/>
    <property type="project" value="UniProtKB-KW"/>
</dbReference>
<accession>A0A3A1Y414</accession>
<dbReference type="PANTHER" id="PTHR47545:SF1">
    <property type="entry name" value="MULTIFUNCTIONAL CCA PROTEIN"/>
    <property type="match status" value="1"/>
</dbReference>
<comment type="similarity">
    <text evidence="9">Belongs to the tRNA nucleotidyltransferase/poly(A) polymerase family.</text>
</comment>
<proteinExistence type="inferred from homology"/>
<evidence type="ECO:0000256" key="8">
    <source>
        <dbReference type="ARBA" id="ARBA00022884"/>
    </source>
</evidence>
<dbReference type="AlphaFoldDB" id="A0A3A1Y414"/>
<protein>
    <recommendedName>
        <fullName evidence="10">Poly A polymerase head domain-containing protein</fullName>
    </recommendedName>
</protein>
<dbReference type="GO" id="GO:0016779">
    <property type="term" value="F:nucleotidyltransferase activity"/>
    <property type="evidence" value="ECO:0007669"/>
    <property type="project" value="UniProtKB-KW"/>
</dbReference>
<reference evidence="11 12" key="1">
    <citation type="submission" date="2017-08" db="EMBL/GenBank/DDBJ databases">
        <title>Reclassification of Bisgaard taxon 37 and 44.</title>
        <authorList>
            <person name="Christensen H."/>
        </authorList>
    </citation>
    <scope>NUCLEOTIDE SEQUENCE [LARGE SCALE GENOMIC DNA]</scope>
    <source>
        <strain evidence="11 12">B96_4</strain>
    </source>
</reference>
<dbReference type="Gene3D" id="1.10.110.30">
    <property type="match status" value="1"/>
</dbReference>
<evidence type="ECO:0000256" key="9">
    <source>
        <dbReference type="RuleBase" id="RU003953"/>
    </source>
</evidence>
<dbReference type="InterPro" id="IPR050124">
    <property type="entry name" value="tRNA_CCA-adding_enzyme"/>
</dbReference>
<keyword evidence="2" id="KW-0819">tRNA processing</keyword>
<evidence type="ECO:0000256" key="1">
    <source>
        <dbReference type="ARBA" id="ARBA00022679"/>
    </source>
</evidence>
<gene>
    <name evidence="11" type="ORF">CJP74_04730</name>
</gene>
<dbReference type="GO" id="GO:0005524">
    <property type="term" value="F:ATP binding"/>
    <property type="evidence" value="ECO:0007669"/>
    <property type="project" value="UniProtKB-KW"/>
</dbReference>
<evidence type="ECO:0000256" key="3">
    <source>
        <dbReference type="ARBA" id="ARBA00022695"/>
    </source>
</evidence>
<evidence type="ECO:0000256" key="7">
    <source>
        <dbReference type="ARBA" id="ARBA00022842"/>
    </source>
</evidence>
<dbReference type="GO" id="GO:0003723">
    <property type="term" value="F:RNA binding"/>
    <property type="evidence" value="ECO:0007669"/>
    <property type="project" value="UniProtKB-KW"/>
</dbReference>
<keyword evidence="3" id="KW-0548">Nucleotidyltransferase</keyword>
<evidence type="ECO:0000256" key="5">
    <source>
        <dbReference type="ARBA" id="ARBA00022741"/>
    </source>
</evidence>
<keyword evidence="8 9" id="KW-0694">RNA-binding</keyword>
<dbReference type="InterPro" id="IPR043519">
    <property type="entry name" value="NT_sf"/>
</dbReference>
<dbReference type="SUPFAM" id="SSF81301">
    <property type="entry name" value="Nucleotidyltransferase"/>
    <property type="match status" value="1"/>
</dbReference>
<sequence>MQIYLVGGAIRDALLGWDTNTDLDFIVTGIAEQELAQHPDFSQINPKFPVFVHTKTGTELALARKEIKEGAGYHQFSFITQNVTLEQDCQRRDLTVNALYLPVDSSLDTFPPTLTAEQIRAQKDKVLDPTGRGIKDLEQGRLELISAQFWQDPLRFLRALRFYFTKPGQWQISPQILEAKKHLASDDYLSLFQGQSKIRKELEKIIQQGQTIPFLTLLSQIDMVGALDLPSPLTIGFNLAPADKIPVRQSFYYLCHSFCFMSFARAYNTSSSWEHLVAFWRSPEFFASLFFNQLGKSEIRNLQALLTSSVQLSQFQAQYFS</sequence>
<dbReference type="SUPFAM" id="SSF81891">
    <property type="entry name" value="Poly A polymerase C-terminal region-like"/>
    <property type="match status" value="1"/>
</dbReference>
<dbReference type="RefSeq" id="WP_119497132.1">
    <property type="nucleotide sequence ID" value="NZ_NRJH01000041.1"/>
</dbReference>
<evidence type="ECO:0000256" key="4">
    <source>
        <dbReference type="ARBA" id="ARBA00022723"/>
    </source>
</evidence>
<keyword evidence="12" id="KW-1185">Reference proteome</keyword>
<dbReference type="InterPro" id="IPR002646">
    <property type="entry name" value="PolA_pol_head_dom"/>
</dbReference>
<keyword evidence="6" id="KW-0067">ATP-binding</keyword>
<dbReference type="OrthoDB" id="9805698at2"/>
<dbReference type="Gene3D" id="3.30.460.10">
    <property type="entry name" value="Beta Polymerase, domain 2"/>
    <property type="match status" value="1"/>
</dbReference>